<dbReference type="Gene3D" id="3.30.70.1320">
    <property type="entry name" value="Multidrug efflux transporter AcrB pore domain like"/>
    <property type="match status" value="1"/>
</dbReference>
<protein>
    <submittedName>
        <fullName evidence="2">MexW/MexI family multidrug efflux RND transporter permease subunit</fullName>
    </submittedName>
</protein>
<keyword evidence="3" id="KW-1185">Reference proteome</keyword>
<evidence type="ECO:0000256" key="1">
    <source>
        <dbReference type="SAM" id="Phobius"/>
    </source>
</evidence>
<feature type="transmembrane region" description="Helical" evidence="1">
    <location>
        <begin position="846"/>
        <end position="866"/>
    </location>
</feature>
<dbReference type="PRINTS" id="PR00702">
    <property type="entry name" value="ACRIFLAVINRP"/>
</dbReference>
<gene>
    <name evidence="2" type="ORF">V2I87_03645</name>
</gene>
<dbReference type="Pfam" id="PF00873">
    <property type="entry name" value="ACR_tran"/>
    <property type="match status" value="1"/>
</dbReference>
<dbReference type="SUPFAM" id="SSF82714">
    <property type="entry name" value="Multidrug efflux transporter AcrB TolC docking domain, DN and DC subdomains"/>
    <property type="match status" value="2"/>
</dbReference>
<feature type="transmembrane region" description="Helical" evidence="1">
    <location>
        <begin position="385"/>
        <end position="410"/>
    </location>
</feature>
<dbReference type="Gene3D" id="3.30.2090.10">
    <property type="entry name" value="Multidrug efflux transporter AcrB TolC docking domain, DN and DC subdomains"/>
    <property type="match status" value="2"/>
</dbReference>
<dbReference type="EMBL" id="JAZEIP010000003">
    <property type="protein sequence ID" value="MEE4039181.1"/>
    <property type="molecule type" value="Genomic_DNA"/>
</dbReference>
<comment type="caution">
    <text evidence="2">The sequence shown here is derived from an EMBL/GenBank/DDBJ whole genome shotgun (WGS) entry which is preliminary data.</text>
</comment>
<dbReference type="InterPro" id="IPR027463">
    <property type="entry name" value="AcrB_DN_DC_subdom"/>
</dbReference>
<keyword evidence="1" id="KW-0812">Transmembrane</keyword>
<dbReference type="Gene3D" id="3.30.70.1430">
    <property type="entry name" value="Multidrug efflux transporter AcrB pore domain"/>
    <property type="match status" value="2"/>
</dbReference>
<feature type="transmembrane region" description="Helical" evidence="1">
    <location>
        <begin position="899"/>
        <end position="920"/>
    </location>
</feature>
<feature type="transmembrane region" description="Helical" evidence="1">
    <location>
        <begin position="949"/>
        <end position="969"/>
    </location>
</feature>
<evidence type="ECO:0000313" key="3">
    <source>
        <dbReference type="Proteomes" id="UP001343600"/>
    </source>
</evidence>
<dbReference type="SUPFAM" id="SSF82866">
    <property type="entry name" value="Multidrug efflux transporter AcrB transmembrane domain"/>
    <property type="match status" value="2"/>
</dbReference>
<keyword evidence="1" id="KW-0472">Membrane</keyword>
<sequence length="1041" mass="112048">MKFTDVFVQRPVLALVVSLLIILAGLKAFQDLPVRQYPLLESSTITVTTDYPGAPAELMQGFVTQPINQSLASVEGVDYVSSSSVQGRSLITLRMGLNQDSAKALSEVIAKVNQVKYRLPEQAYDPVIDRSAGDSTAVAYVGFSSDQLSAAALSDYLDRVVQPMLSSIDGVAKVQTFGGQRLAMRLWLDPRSLAGHGVSAEDVEQAILANNFQAAPGQIKGQYVVSSIQVNTDLSNLEEFRDMVIRNRGDRLLRLRDVGTVELGSATYETSALMDGKPAVHLGLYATPDGNPLTIVAAIREQLPAIEKTLPPGVHAALAFETAMFIHASIIEVIETLIEAVLIVVLIIYLCLGSARSVLIPILSIPLSMLGALALMTLFGFSINLLTLLAMVLATGLVVDDAIVVMENIYRHILEGLSPSQAALTGAREIASPVIAMTLTLAAVYMPIGLMTGLTGALFKEFALTLAGAVLVSGVIALTLTPVLCARLLPAGQNEGRMSQRAEAFFHWLARHYQRLLVASLRRRGAVLVFAVLVLISLPWLYGQAARELAPNEDQGNLLLAIKSPQHANLDYVERYADQVSRIMASVPEASSTWIINGTDGVAASFAGVNFSPWEERSRSALTIQAQLQNAVDAAEGQSIFVFQLPALPASTGGLPIQLVLRSTQDYRGLYEAMEDLKQRARESGLFAVVDSDLAFDNPVVQVRIDRSKANSIGIRMQDIGTTLAVLVGEKYTNRFGLQGRSYDVITQTSANNRLTPQALNNLYVSTDQGRQVPLSTVVTLERDIQPNALKQFNQQNAAILQAVPAPGVSIGAAVAFLQEQSATLPSGFTHDWQAEARQFIHEGNALLYAFLFALIVIYMVLAAQYESLIDPLIILITVPLSICGALIPLAMGLASLNIYTQIGLVTLIGLISKHGILMVEFANELRALSGGTSAQAIVRASRIRLRPILMTTAAMVVGLIPLLFASGAGANSRFGLGLVIVIGMMTGTLFTLFVLPAIYTVLSRDGRSVGEGDAGELSKVWRGGCWTLAWFRRVDSILTK</sequence>
<dbReference type="RefSeq" id="WP_232917663.1">
    <property type="nucleotide sequence ID" value="NZ_JAEIJH010000002.1"/>
</dbReference>
<dbReference type="PANTHER" id="PTHR32063">
    <property type="match status" value="1"/>
</dbReference>
<name>A0ABU7N2Y1_PSEVI</name>
<accession>A0ABU7N2Y1</accession>
<dbReference type="Gene3D" id="3.30.70.1440">
    <property type="entry name" value="Multidrug efflux transporter AcrB pore domain"/>
    <property type="match status" value="1"/>
</dbReference>
<dbReference type="SUPFAM" id="SSF82693">
    <property type="entry name" value="Multidrug efflux transporter AcrB pore domain, PN1, PN2, PC1 and PC2 subdomains"/>
    <property type="match status" value="3"/>
</dbReference>
<feature type="transmembrane region" description="Helical" evidence="1">
    <location>
        <begin position="525"/>
        <end position="542"/>
    </location>
</feature>
<feature type="transmembrane region" description="Helical" evidence="1">
    <location>
        <begin position="333"/>
        <end position="352"/>
    </location>
</feature>
<feature type="transmembrane region" description="Helical" evidence="1">
    <location>
        <begin position="462"/>
        <end position="489"/>
    </location>
</feature>
<dbReference type="NCBIfam" id="NF033617">
    <property type="entry name" value="RND_permease_2"/>
    <property type="match status" value="1"/>
</dbReference>
<feature type="transmembrane region" description="Helical" evidence="1">
    <location>
        <begin position="430"/>
        <end position="450"/>
    </location>
</feature>
<dbReference type="Proteomes" id="UP001343600">
    <property type="component" value="Unassembled WGS sequence"/>
</dbReference>
<keyword evidence="1" id="KW-1133">Transmembrane helix</keyword>
<reference evidence="2 3" key="1">
    <citation type="submission" date="2024-01" db="EMBL/GenBank/DDBJ databases">
        <title>Characterization of Pseudomonas viridiflava in Georgia, USA.</title>
        <authorList>
            <person name="Zhao M."/>
            <person name="Dutta B."/>
        </authorList>
    </citation>
    <scope>NUCLEOTIDE SEQUENCE [LARGE SCALE GENOMIC DNA]</scope>
    <source>
        <strain evidence="2 3">21GA0539</strain>
    </source>
</reference>
<dbReference type="PANTHER" id="PTHR32063:SF28">
    <property type="entry name" value="BLR2861 PROTEIN"/>
    <property type="match status" value="1"/>
</dbReference>
<feature type="transmembrane region" description="Helical" evidence="1">
    <location>
        <begin position="873"/>
        <end position="893"/>
    </location>
</feature>
<feature type="transmembrane region" description="Helical" evidence="1">
    <location>
        <begin position="975"/>
        <end position="1000"/>
    </location>
</feature>
<dbReference type="Gene3D" id="1.20.1640.10">
    <property type="entry name" value="Multidrug efflux transporter AcrB transmembrane domain"/>
    <property type="match status" value="2"/>
</dbReference>
<proteinExistence type="predicted"/>
<organism evidence="2 3">
    <name type="scientific">Pseudomonas viridiflava</name>
    <name type="common">Phytomonas viridiflava</name>
    <dbReference type="NCBI Taxonomy" id="33069"/>
    <lineage>
        <taxon>Bacteria</taxon>
        <taxon>Pseudomonadati</taxon>
        <taxon>Pseudomonadota</taxon>
        <taxon>Gammaproteobacteria</taxon>
        <taxon>Pseudomonadales</taxon>
        <taxon>Pseudomonadaceae</taxon>
        <taxon>Pseudomonas</taxon>
    </lineage>
</organism>
<dbReference type="InterPro" id="IPR001036">
    <property type="entry name" value="Acrflvin-R"/>
</dbReference>
<evidence type="ECO:0000313" key="2">
    <source>
        <dbReference type="EMBL" id="MEE4039181.1"/>
    </source>
</evidence>
<feature type="transmembrane region" description="Helical" evidence="1">
    <location>
        <begin position="359"/>
        <end position="379"/>
    </location>
</feature>